<feature type="compositionally biased region" description="Low complexity" evidence="1">
    <location>
        <begin position="11"/>
        <end position="21"/>
    </location>
</feature>
<keyword evidence="2" id="KW-0472">Membrane</keyword>
<dbReference type="Proteomes" id="UP000012065">
    <property type="component" value="Unassembled WGS sequence"/>
</dbReference>
<dbReference type="AlphaFoldDB" id="M5C7R3"/>
<dbReference type="HOGENOM" id="CLU_1541164_0_0_1"/>
<evidence type="ECO:0000313" key="4">
    <source>
        <dbReference type="Proteomes" id="UP000012065"/>
    </source>
</evidence>
<organism evidence="3 4">
    <name type="scientific">Thanatephorus cucumeris (strain AG1-IB / isolate 7/3/14)</name>
    <name type="common">Lettuce bottom rot fungus</name>
    <name type="synonym">Rhizoctonia solani</name>
    <dbReference type="NCBI Taxonomy" id="1108050"/>
    <lineage>
        <taxon>Eukaryota</taxon>
        <taxon>Fungi</taxon>
        <taxon>Dikarya</taxon>
        <taxon>Basidiomycota</taxon>
        <taxon>Agaricomycotina</taxon>
        <taxon>Agaricomycetes</taxon>
        <taxon>Cantharellales</taxon>
        <taxon>Ceratobasidiaceae</taxon>
        <taxon>Rhizoctonia</taxon>
        <taxon>Rhizoctonia solani AG-1</taxon>
    </lineage>
</organism>
<proteinExistence type="predicted"/>
<feature type="region of interest" description="Disordered" evidence="1">
    <location>
        <begin position="1"/>
        <end position="42"/>
    </location>
</feature>
<reference evidence="3 4" key="1">
    <citation type="journal article" date="2013" name="J. Biotechnol.">
        <title>Establishment and interpretation of the genome sequence of the phytopathogenic fungus Rhizoctonia solani AG1-IB isolate 7/3/14.</title>
        <authorList>
            <person name="Wibberg D.W."/>
            <person name="Jelonek L.J."/>
            <person name="Rupp O.R."/>
            <person name="Hennig M.H."/>
            <person name="Eikmeyer F.E."/>
            <person name="Goesmann A.G."/>
            <person name="Hartmann A.H."/>
            <person name="Borriss R.B."/>
            <person name="Grosch R.G."/>
            <person name="Puehler A.P."/>
            <person name="Schlueter A.S."/>
        </authorList>
    </citation>
    <scope>NUCLEOTIDE SEQUENCE [LARGE SCALE GENOMIC DNA]</scope>
    <source>
        <strain evidence="4">AG1-IB / isolate 7/3/14</strain>
    </source>
</reference>
<accession>M5C7R3</accession>
<evidence type="ECO:0000256" key="2">
    <source>
        <dbReference type="SAM" id="Phobius"/>
    </source>
</evidence>
<sequence>MMSQKGREILQRMQQQAAMLAKDLETESQQSVPQGDEGKAETEQIVHLSTAARAERGRLEQLRKARGPKEKITVVQVPVKRRSISWIFSIILSALCVWLALYCSALSHHATNVYLDPLYPVLYGGDANPLRAARTIDTFPTSWQSYMVPKSGVQQWLTPISQKLWALPTNWRPS</sequence>
<name>M5C7R3_THACB</name>
<keyword evidence="2" id="KW-1133">Transmembrane helix</keyword>
<keyword evidence="2" id="KW-0812">Transmembrane</keyword>
<evidence type="ECO:0000256" key="1">
    <source>
        <dbReference type="SAM" id="MobiDB-lite"/>
    </source>
</evidence>
<evidence type="ECO:0000313" key="3">
    <source>
        <dbReference type="EMBL" id="CCO35481.1"/>
    </source>
</evidence>
<protein>
    <submittedName>
        <fullName evidence="3">Uncharacterized protein</fullName>
    </submittedName>
</protein>
<gene>
    <name evidence="3" type="ORF">BN14_09599</name>
</gene>
<dbReference type="EMBL" id="CAOJ01014671">
    <property type="protein sequence ID" value="CCO35481.1"/>
    <property type="molecule type" value="Genomic_DNA"/>
</dbReference>
<feature type="transmembrane region" description="Helical" evidence="2">
    <location>
        <begin position="84"/>
        <end position="102"/>
    </location>
</feature>
<feature type="compositionally biased region" description="Basic and acidic residues" evidence="1">
    <location>
        <begin position="1"/>
        <end position="10"/>
    </location>
</feature>
<comment type="caution">
    <text evidence="3">The sequence shown here is derived from an EMBL/GenBank/DDBJ whole genome shotgun (WGS) entry which is preliminary data.</text>
</comment>